<keyword evidence="1" id="KW-0812">Transmembrane</keyword>
<name>A0A5C4MPM9_9ACTN</name>
<evidence type="ECO:0000256" key="1">
    <source>
        <dbReference type="SAM" id="Phobius"/>
    </source>
</evidence>
<dbReference type="Pfam" id="PF15420">
    <property type="entry name" value="Abhydrolase_9_N"/>
    <property type="match status" value="1"/>
</dbReference>
<evidence type="ECO:0000313" key="6">
    <source>
        <dbReference type="Proteomes" id="UP000306740"/>
    </source>
</evidence>
<evidence type="ECO:0000313" key="4">
    <source>
        <dbReference type="EMBL" id="TNC46206.1"/>
    </source>
</evidence>
<feature type="domain" description="Alpha/beta-hydrolase N-terminal" evidence="3">
    <location>
        <begin position="23"/>
        <end position="229"/>
    </location>
</feature>
<dbReference type="AlphaFoldDB" id="A0A5C4MPM9"/>
<protein>
    <recommendedName>
        <fullName evidence="7">Alpha/beta-hydrolase family protein</fullName>
    </recommendedName>
</protein>
<dbReference type="Proteomes" id="UP000306740">
    <property type="component" value="Unassembled WGS sequence"/>
</dbReference>
<sequence length="544" mass="59757">MRRPFVYTLPGAYGALLLGCLAFTPSLLPRPAVFQGLVAGVSTALGYGVGVLAAYVWRELVEREARPAQRRSWAVFGGVAFVAVAVSLVLGRRWQDEIRALMGMEPEPWPWLLTIPLVWALVTVLLIQLGRGVRWLYRKLVRLLDRALGERAAKVLGLVVVAWLLVGAINGVLFDRLRSTADEVFSYRNTITPDGVEQPTNPERSGSPDSLVAWDSLGREGRVFAASGPRAEDITAYTGRPAVEPVRVFAGLESGEDFSERAALAVEDLVRAGGFTRERLLVVTTTGSGWVEETSASSFEYLADGDSTVVGMQYSSFPSWISYLVDQEQAQDSGRELFDAVFAHWSTLPVESRPALYVFGESLGSFGGEAAFSGAYDVANRTSGALFVGPPSFNTLWGRFVGDRDAGTPEVLPVYEDGRTVRFARRTAEPIPPAGAPWDGTRVLYLQHASDPIVWWNTQLLMTKPDWLREERGPDVLSSVRWIPLVTFWQVTADMALGTEVPPGYGHHYAGEHVDAWATILRTPGWTSEKSQQLRALVTADERP</sequence>
<organism evidence="5 6">
    <name type="scientific">Mumia zhuanghuii</name>
    <dbReference type="NCBI Taxonomy" id="2585211"/>
    <lineage>
        <taxon>Bacteria</taxon>
        <taxon>Bacillati</taxon>
        <taxon>Actinomycetota</taxon>
        <taxon>Actinomycetes</taxon>
        <taxon>Propionibacteriales</taxon>
        <taxon>Nocardioidaceae</taxon>
        <taxon>Mumia</taxon>
    </lineage>
</organism>
<feature type="transmembrane region" description="Helical" evidence="1">
    <location>
        <begin position="32"/>
        <end position="57"/>
    </location>
</feature>
<dbReference type="EMBL" id="VDFR01000057">
    <property type="protein sequence ID" value="TNC46377.1"/>
    <property type="molecule type" value="Genomic_DNA"/>
</dbReference>
<dbReference type="OrthoDB" id="4397445at2"/>
<feature type="transmembrane region" description="Helical" evidence="1">
    <location>
        <begin position="152"/>
        <end position="174"/>
    </location>
</feature>
<dbReference type="PIRSF" id="PIRSF007542">
    <property type="entry name" value="UCP007542"/>
    <property type="match status" value="1"/>
</dbReference>
<dbReference type="EMBL" id="VDFR01000059">
    <property type="protein sequence ID" value="TNC46206.1"/>
    <property type="molecule type" value="Genomic_DNA"/>
</dbReference>
<dbReference type="InterPro" id="IPR027787">
    <property type="entry name" value="Alpha/beta-hydrolase_catalytic"/>
</dbReference>
<gene>
    <name evidence="5" type="ORF">FHE65_13190</name>
    <name evidence="4" type="ORF">FHE65_13445</name>
</gene>
<feature type="domain" description="Alpha/beta-hydrolase catalytic" evidence="2">
    <location>
        <begin position="246"/>
        <end position="534"/>
    </location>
</feature>
<dbReference type="InterPro" id="IPR027788">
    <property type="entry name" value="Alpha/beta-hydrolase_N_dom"/>
</dbReference>
<feature type="transmembrane region" description="Helical" evidence="1">
    <location>
        <begin position="73"/>
        <end position="91"/>
    </location>
</feature>
<keyword evidence="1" id="KW-0472">Membrane</keyword>
<dbReference type="PROSITE" id="PS51257">
    <property type="entry name" value="PROKAR_LIPOPROTEIN"/>
    <property type="match status" value="1"/>
</dbReference>
<dbReference type="InterPro" id="IPR012037">
    <property type="entry name" value="Alpha/beta-hydrolase_fam"/>
</dbReference>
<evidence type="ECO:0000259" key="2">
    <source>
        <dbReference type="Pfam" id="PF10081"/>
    </source>
</evidence>
<evidence type="ECO:0000259" key="3">
    <source>
        <dbReference type="Pfam" id="PF15420"/>
    </source>
</evidence>
<comment type="caution">
    <text evidence="5">The sequence shown here is derived from an EMBL/GenBank/DDBJ whole genome shotgun (WGS) entry which is preliminary data.</text>
</comment>
<evidence type="ECO:0000313" key="5">
    <source>
        <dbReference type="EMBL" id="TNC46377.1"/>
    </source>
</evidence>
<feature type="transmembrane region" description="Helical" evidence="1">
    <location>
        <begin position="111"/>
        <end position="131"/>
    </location>
</feature>
<reference evidence="5 6" key="1">
    <citation type="submission" date="2019-05" db="EMBL/GenBank/DDBJ databases">
        <title>Mumia sp. nov., isolated from the intestinal contents of plateau pika (Ochotona curzoniae) in the Qinghai-Tibet plateau of China.</title>
        <authorList>
            <person name="Tian Z."/>
        </authorList>
    </citation>
    <scope>NUCLEOTIDE SEQUENCE [LARGE SCALE GENOMIC DNA]</scope>
    <source>
        <strain evidence="6">527</strain>
        <strain evidence="5">Z527</strain>
    </source>
</reference>
<evidence type="ECO:0008006" key="7">
    <source>
        <dbReference type="Google" id="ProtNLM"/>
    </source>
</evidence>
<dbReference type="RefSeq" id="WP_139106006.1">
    <property type="nucleotide sequence ID" value="NZ_VDFR01000057.1"/>
</dbReference>
<proteinExistence type="predicted"/>
<accession>A0A5C4MPM9</accession>
<dbReference type="Pfam" id="PF10081">
    <property type="entry name" value="Abhydrolase_9"/>
    <property type="match status" value="1"/>
</dbReference>
<keyword evidence="1" id="KW-1133">Transmembrane helix</keyword>